<evidence type="ECO:0000259" key="3">
    <source>
        <dbReference type="Pfam" id="PF13400"/>
    </source>
</evidence>
<organism evidence="4 5">
    <name type="scientific">Sulfobacillus thermosulfidooxidans</name>
    <dbReference type="NCBI Taxonomy" id="28034"/>
    <lineage>
        <taxon>Bacteria</taxon>
        <taxon>Bacillati</taxon>
        <taxon>Bacillota</taxon>
        <taxon>Clostridia</taxon>
        <taxon>Eubacteriales</taxon>
        <taxon>Clostridiales Family XVII. Incertae Sedis</taxon>
        <taxon>Sulfobacillus</taxon>
    </lineage>
</organism>
<evidence type="ECO:0000256" key="1">
    <source>
        <dbReference type="SAM" id="MobiDB-lite"/>
    </source>
</evidence>
<feature type="transmembrane region" description="Helical" evidence="2">
    <location>
        <begin position="49"/>
        <end position="68"/>
    </location>
</feature>
<dbReference type="InterPro" id="IPR028087">
    <property type="entry name" value="Tad_N"/>
</dbReference>
<accession>A0A2T2WW58</accession>
<feature type="domain" description="Putative Flp pilus-assembly TadG-like N-terminal" evidence="3">
    <location>
        <begin position="47"/>
        <end position="93"/>
    </location>
</feature>
<keyword evidence="2" id="KW-1133">Transmembrane helix</keyword>
<evidence type="ECO:0000313" key="5">
    <source>
        <dbReference type="Proteomes" id="UP000242705"/>
    </source>
</evidence>
<feature type="region of interest" description="Disordered" evidence="1">
    <location>
        <begin position="149"/>
        <end position="176"/>
    </location>
</feature>
<sequence length="447" mass="48183">MKNMGGILWIFSVKDLQSIVKMRIFKLLDLCGRKYMKNIHELKPTSGQALPIVILFMGLIIGAAAVTIDYGKVSALRNQAQSASSAAALAAAQVIANEINADLSSSNTSVTINLVNAENTAKAIYAENMNTAIAHSSSLNSCNVSISLTPEKSSGKDKNQETKDKNQDSGDDNQDSQQLTVYLDSPIYVQVSSSGTTPLNWGSLLGIPTAQITPKATAEASIGSSVLVPLLLPDWQNYWHKRIQYAVYRGSGDSSAKPSWTQTEDISPCHIIAYHKQNQNNGDSSTSGCNNSVFYGNGEFGWIKTDNQSSKANNNDLYVGDVVKFSTGTEQWKQELDPKKTIRTLSPGQVVILPVAYPYSDKEKQDNGNASSDKTDNQDKSAQIDGFITATINYINPPAAAGKDGSDNQSETDVGFSFTVDQVDSSNSASPFFTTLYSVHLVPNSSS</sequence>
<evidence type="ECO:0000256" key="2">
    <source>
        <dbReference type="SAM" id="Phobius"/>
    </source>
</evidence>
<keyword evidence="2" id="KW-0472">Membrane</keyword>
<dbReference type="EMBL" id="PXYX01000022">
    <property type="protein sequence ID" value="PSR26487.1"/>
    <property type="molecule type" value="Genomic_DNA"/>
</dbReference>
<evidence type="ECO:0000313" key="4">
    <source>
        <dbReference type="EMBL" id="PSR26487.1"/>
    </source>
</evidence>
<dbReference type="AlphaFoldDB" id="A0A2T2WW58"/>
<dbReference type="Proteomes" id="UP000242705">
    <property type="component" value="Unassembled WGS sequence"/>
</dbReference>
<keyword evidence="2" id="KW-0812">Transmembrane</keyword>
<gene>
    <name evidence="4" type="ORF">C7B47_10655</name>
</gene>
<name>A0A2T2WW58_SULTH</name>
<dbReference type="Pfam" id="PF13400">
    <property type="entry name" value="Tad"/>
    <property type="match status" value="1"/>
</dbReference>
<comment type="caution">
    <text evidence="4">The sequence shown here is derived from an EMBL/GenBank/DDBJ whole genome shotgun (WGS) entry which is preliminary data.</text>
</comment>
<reference evidence="4 5" key="1">
    <citation type="journal article" date="2014" name="BMC Genomics">
        <title>Comparison of environmental and isolate Sulfobacillus genomes reveals diverse carbon, sulfur, nitrogen, and hydrogen metabolisms.</title>
        <authorList>
            <person name="Justice N.B."/>
            <person name="Norman A."/>
            <person name="Brown C.T."/>
            <person name="Singh A."/>
            <person name="Thomas B.C."/>
            <person name="Banfield J.F."/>
        </authorList>
    </citation>
    <scope>NUCLEOTIDE SEQUENCE [LARGE SCALE GENOMIC DNA]</scope>
    <source>
        <strain evidence="4">AMDSBA5</strain>
    </source>
</reference>
<proteinExistence type="predicted"/>
<protein>
    <recommendedName>
        <fullName evidence="3">Putative Flp pilus-assembly TadG-like N-terminal domain-containing protein</fullName>
    </recommendedName>
</protein>
<feature type="compositionally biased region" description="Basic and acidic residues" evidence="1">
    <location>
        <begin position="153"/>
        <end position="168"/>
    </location>
</feature>
<feature type="region of interest" description="Disordered" evidence="1">
    <location>
        <begin position="357"/>
        <end position="379"/>
    </location>
</feature>